<evidence type="ECO:0008006" key="4">
    <source>
        <dbReference type="Google" id="ProtNLM"/>
    </source>
</evidence>
<evidence type="ECO:0000313" key="2">
    <source>
        <dbReference type="EMBL" id="PID55444.1"/>
    </source>
</evidence>
<accession>A0A2G6E061</accession>
<dbReference type="Pfam" id="PF02681">
    <property type="entry name" value="DUF212"/>
    <property type="match status" value="1"/>
</dbReference>
<dbReference type="PANTHER" id="PTHR31446:SF29">
    <property type="entry name" value="ACID PHOSPHATASE_VANADIUM-DEPENDENT HALOPEROXIDASE-RELATED PROTEIN"/>
    <property type="match status" value="1"/>
</dbReference>
<dbReference type="EMBL" id="PDPS01000109">
    <property type="protein sequence ID" value="PID55444.1"/>
    <property type="molecule type" value="Genomic_DNA"/>
</dbReference>
<dbReference type="Proteomes" id="UP000229740">
    <property type="component" value="Unassembled WGS sequence"/>
</dbReference>
<proteinExistence type="predicted"/>
<keyword evidence="1" id="KW-1133">Transmembrane helix</keyword>
<evidence type="ECO:0000313" key="3">
    <source>
        <dbReference type="Proteomes" id="UP000229740"/>
    </source>
</evidence>
<gene>
    <name evidence="2" type="ORF">CSB45_16005</name>
</gene>
<feature type="transmembrane region" description="Helical" evidence="1">
    <location>
        <begin position="88"/>
        <end position="105"/>
    </location>
</feature>
<keyword evidence="1" id="KW-0472">Membrane</keyword>
<comment type="caution">
    <text evidence="2">The sequence shown here is derived from an EMBL/GenBank/DDBJ whole genome shotgun (WGS) entry which is preliminary data.</text>
</comment>
<dbReference type="InterPro" id="IPR003832">
    <property type="entry name" value="DUF212"/>
</dbReference>
<keyword evidence="1" id="KW-0812">Transmembrane</keyword>
<feature type="transmembrane region" description="Helical" evidence="1">
    <location>
        <begin position="147"/>
        <end position="166"/>
    </location>
</feature>
<dbReference type="AlphaFoldDB" id="A0A2G6E061"/>
<reference evidence="2 3" key="1">
    <citation type="submission" date="2017-10" db="EMBL/GenBank/DDBJ databases">
        <title>Novel microbial diversity and functional potential in the marine mammal oral microbiome.</title>
        <authorList>
            <person name="Dudek N.K."/>
            <person name="Sun C.L."/>
            <person name="Burstein D."/>
            <person name="Kantor R.S."/>
            <person name="Aliaga Goltsman D.S."/>
            <person name="Bik E.M."/>
            <person name="Thomas B.C."/>
            <person name="Banfield J.F."/>
            <person name="Relman D.A."/>
        </authorList>
    </citation>
    <scope>NUCLEOTIDE SEQUENCE [LARGE SCALE GENOMIC DNA]</scope>
    <source>
        <strain evidence="2">DOLZORAL124_49_17</strain>
    </source>
</reference>
<name>A0A2G6E061_9BACT</name>
<protein>
    <recommendedName>
        <fullName evidence="4">Acid phosphatase</fullName>
    </recommendedName>
</protein>
<evidence type="ECO:0000256" key="1">
    <source>
        <dbReference type="SAM" id="Phobius"/>
    </source>
</evidence>
<sequence length="168" mass="19455">MTRQRHVLFWHIIWYNERMIDFIVQYKLFLIPIAVIYITQMIKFVRLSYRYGFKWANMFDPGHFPSAHSAFVTSLVIVIGYYESVTSGVFAVATCFAFITIYDAMRVRMQIGLQGKTLNKLIEEIDDVDKDAFPHLKEHVGHYTNEVIGGMTIGALLSITFIAIVYTL</sequence>
<organism evidence="2 3">
    <name type="scientific">candidate division KSB3 bacterium</name>
    <dbReference type="NCBI Taxonomy" id="2044937"/>
    <lineage>
        <taxon>Bacteria</taxon>
        <taxon>candidate division KSB3</taxon>
    </lineage>
</organism>
<dbReference type="PANTHER" id="PTHR31446">
    <property type="entry name" value="ACID PHOSPHATASE/VANADIUM-DEPENDENT HALOPEROXIDASE-RELATED PROTEIN"/>
    <property type="match status" value="1"/>
</dbReference>
<feature type="transmembrane region" description="Helical" evidence="1">
    <location>
        <begin position="23"/>
        <end position="42"/>
    </location>
</feature>